<evidence type="ECO:0000256" key="1">
    <source>
        <dbReference type="HAMAP-Rule" id="MF_00122"/>
    </source>
</evidence>
<organism evidence="2 3">
    <name type="scientific">Candidatus Azambacteria bacterium RBG_16_47_10</name>
    <dbReference type="NCBI Taxonomy" id="1797292"/>
    <lineage>
        <taxon>Bacteria</taxon>
        <taxon>Candidatus Azamiibacteriota</taxon>
    </lineage>
</organism>
<dbReference type="Proteomes" id="UP000176639">
    <property type="component" value="Unassembled WGS sequence"/>
</dbReference>
<dbReference type="Gene3D" id="1.10.20.60">
    <property type="entry name" value="Glu-tRNAGln amidotransferase C subunit, N-terminal domain"/>
    <property type="match status" value="1"/>
</dbReference>
<dbReference type="EC" id="6.3.5.-" evidence="1"/>
<dbReference type="AlphaFoldDB" id="A0A1F5AZY7"/>
<protein>
    <recommendedName>
        <fullName evidence="1">Aspartyl/glutamyl-tRNA(Asn/Gln) amidotransferase subunit C</fullName>
        <shortName evidence="1">Asp/Glu-ADT subunit C</shortName>
        <ecNumber evidence="1">6.3.5.-</ecNumber>
    </recommendedName>
</protein>
<dbReference type="SUPFAM" id="SSF141000">
    <property type="entry name" value="Glu-tRNAGln amidotransferase C subunit"/>
    <property type="match status" value="1"/>
</dbReference>
<dbReference type="PANTHER" id="PTHR15004">
    <property type="entry name" value="GLUTAMYL-TRNA(GLN) AMIDOTRANSFERASE SUBUNIT C, MITOCHONDRIAL"/>
    <property type="match status" value="1"/>
</dbReference>
<dbReference type="GO" id="GO:0005524">
    <property type="term" value="F:ATP binding"/>
    <property type="evidence" value="ECO:0007669"/>
    <property type="project" value="UniProtKB-KW"/>
</dbReference>
<dbReference type="GO" id="GO:0006450">
    <property type="term" value="P:regulation of translational fidelity"/>
    <property type="evidence" value="ECO:0007669"/>
    <property type="project" value="InterPro"/>
</dbReference>
<dbReference type="GO" id="GO:0050566">
    <property type="term" value="F:asparaginyl-tRNA synthase (glutamine-hydrolyzing) activity"/>
    <property type="evidence" value="ECO:0007669"/>
    <property type="project" value="RHEA"/>
</dbReference>
<dbReference type="InterPro" id="IPR036113">
    <property type="entry name" value="Asp/Glu-ADT_sf_sub_c"/>
</dbReference>
<comment type="catalytic activity">
    <reaction evidence="1">
        <text>L-glutamyl-tRNA(Gln) + L-glutamine + ATP + H2O = L-glutaminyl-tRNA(Gln) + L-glutamate + ADP + phosphate + H(+)</text>
        <dbReference type="Rhea" id="RHEA:17521"/>
        <dbReference type="Rhea" id="RHEA-COMP:9681"/>
        <dbReference type="Rhea" id="RHEA-COMP:9684"/>
        <dbReference type="ChEBI" id="CHEBI:15377"/>
        <dbReference type="ChEBI" id="CHEBI:15378"/>
        <dbReference type="ChEBI" id="CHEBI:29985"/>
        <dbReference type="ChEBI" id="CHEBI:30616"/>
        <dbReference type="ChEBI" id="CHEBI:43474"/>
        <dbReference type="ChEBI" id="CHEBI:58359"/>
        <dbReference type="ChEBI" id="CHEBI:78520"/>
        <dbReference type="ChEBI" id="CHEBI:78521"/>
        <dbReference type="ChEBI" id="CHEBI:456216"/>
    </reaction>
</comment>
<proteinExistence type="inferred from homology"/>
<accession>A0A1F5AZY7</accession>
<keyword evidence="1" id="KW-0067">ATP-binding</keyword>
<dbReference type="GO" id="GO:0006412">
    <property type="term" value="P:translation"/>
    <property type="evidence" value="ECO:0007669"/>
    <property type="project" value="UniProtKB-UniRule"/>
</dbReference>
<evidence type="ECO:0000313" key="2">
    <source>
        <dbReference type="EMBL" id="OGD23943.1"/>
    </source>
</evidence>
<sequence length="95" mass="10028">MDKETIARIAKLSHLRFTDAECAAFAGDLSSILNYVSELNAADTAGVAVTVRAGELVNVFREDVPTHGKDLARAAELVNAAPDAEAGYVKVKAIL</sequence>
<keyword evidence="1" id="KW-0547">Nucleotide-binding</keyword>
<dbReference type="HAMAP" id="MF_00122">
    <property type="entry name" value="GatC"/>
    <property type="match status" value="1"/>
</dbReference>
<dbReference type="NCBIfam" id="TIGR00135">
    <property type="entry name" value="gatC"/>
    <property type="match status" value="1"/>
</dbReference>
<dbReference type="InterPro" id="IPR003837">
    <property type="entry name" value="GatC"/>
</dbReference>
<comment type="similarity">
    <text evidence="1">Belongs to the GatC family.</text>
</comment>
<comment type="catalytic activity">
    <reaction evidence="1">
        <text>L-aspartyl-tRNA(Asn) + L-glutamine + ATP + H2O = L-asparaginyl-tRNA(Asn) + L-glutamate + ADP + phosphate + 2 H(+)</text>
        <dbReference type="Rhea" id="RHEA:14513"/>
        <dbReference type="Rhea" id="RHEA-COMP:9674"/>
        <dbReference type="Rhea" id="RHEA-COMP:9677"/>
        <dbReference type="ChEBI" id="CHEBI:15377"/>
        <dbReference type="ChEBI" id="CHEBI:15378"/>
        <dbReference type="ChEBI" id="CHEBI:29985"/>
        <dbReference type="ChEBI" id="CHEBI:30616"/>
        <dbReference type="ChEBI" id="CHEBI:43474"/>
        <dbReference type="ChEBI" id="CHEBI:58359"/>
        <dbReference type="ChEBI" id="CHEBI:78515"/>
        <dbReference type="ChEBI" id="CHEBI:78516"/>
        <dbReference type="ChEBI" id="CHEBI:456216"/>
    </reaction>
</comment>
<comment type="subunit">
    <text evidence="1">Heterotrimer of A, B and C subunits.</text>
</comment>
<comment type="function">
    <text evidence="1">Allows the formation of correctly charged Asn-tRNA(Asn) or Gln-tRNA(Gln) through the transamidation of misacylated Asp-tRNA(Asn) or Glu-tRNA(Gln) in organisms which lack either or both of asparaginyl-tRNA or glutaminyl-tRNA synthetases. The reaction takes place in the presence of glutamine and ATP through an activated phospho-Asp-tRNA(Asn) or phospho-Glu-tRNA(Gln).</text>
</comment>
<evidence type="ECO:0000313" key="3">
    <source>
        <dbReference type="Proteomes" id="UP000176639"/>
    </source>
</evidence>
<dbReference type="EMBL" id="MEYI01000022">
    <property type="protein sequence ID" value="OGD23943.1"/>
    <property type="molecule type" value="Genomic_DNA"/>
</dbReference>
<comment type="caution">
    <text evidence="2">The sequence shown here is derived from an EMBL/GenBank/DDBJ whole genome shotgun (WGS) entry which is preliminary data.</text>
</comment>
<name>A0A1F5AZY7_9BACT</name>
<dbReference type="GO" id="GO:0070681">
    <property type="term" value="P:glutaminyl-tRNAGln biosynthesis via transamidation"/>
    <property type="evidence" value="ECO:0007669"/>
    <property type="project" value="TreeGrafter"/>
</dbReference>
<dbReference type="Pfam" id="PF02686">
    <property type="entry name" value="GatC"/>
    <property type="match status" value="1"/>
</dbReference>
<gene>
    <name evidence="1" type="primary">gatC</name>
    <name evidence="2" type="ORF">A2Z10_02360</name>
</gene>
<dbReference type="PANTHER" id="PTHR15004:SF0">
    <property type="entry name" value="GLUTAMYL-TRNA(GLN) AMIDOTRANSFERASE SUBUNIT C, MITOCHONDRIAL"/>
    <property type="match status" value="1"/>
</dbReference>
<keyword evidence="1" id="KW-0436">Ligase</keyword>
<reference evidence="2 3" key="1">
    <citation type="journal article" date="2016" name="Nat. Commun.">
        <title>Thousands of microbial genomes shed light on interconnected biogeochemical processes in an aquifer system.</title>
        <authorList>
            <person name="Anantharaman K."/>
            <person name="Brown C.T."/>
            <person name="Hug L.A."/>
            <person name="Sharon I."/>
            <person name="Castelle C.J."/>
            <person name="Probst A.J."/>
            <person name="Thomas B.C."/>
            <person name="Singh A."/>
            <person name="Wilkins M.J."/>
            <person name="Karaoz U."/>
            <person name="Brodie E.L."/>
            <person name="Williams K.H."/>
            <person name="Hubbard S.S."/>
            <person name="Banfield J.F."/>
        </authorList>
    </citation>
    <scope>NUCLEOTIDE SEQUENCE [LARGE SCALE GENOMIC DNA]</scope>
</reference>
<dbReference type="GO" id="GO:0050567">
    <property type="term" value="F:glutaminyl-tRNA synthase (glutamine-hydrolyzing) activity"/>
    <property type="evidence" value="ECO:0007669"/>
    <property type="project" value="UniProtKB-UniRule"/>
</dbReference>
<keyword evidence="1" id="KW-0648">Protein biosynthesis</keyword>